<gene>
    <name evidence="8" type="ORF">PW252_03800</name>
</gene>
<dbReference type="InterPro" id="IPR020094">
    <property type="entry name" value="TruA/RsuA/RluB/E/F_N"/>
</dbReference>
<organism evidence="8">
    <name type="scientific">Streptococcus iners</name>
    <dbReference type="NCBI Taxonomy" id="3028084"/>
    <lineage>
        <taxon>Bacteria</taxon>
        <taxon>Bacillati</taxon>
        <taxon>Bacillota</taxon>
        <taxon>Bacilli</taxon>
        <taxon>Lactobacillales</taxon>
        <taxon>Streptococcaceae</taxon>
        <taxon>Streptococcus</taxon>
    </lineage>
</organism>
<dbReference type="SUPFAM" id="SSF55120">
    <property type="entry name" value="Pseudouridine synthase"/>
    <property type="match status" value="1"/>
</dbReference>
<proteinExistence type="inferred from homology"/>
<dbReference type="AlphaFoldDB" id="A0AA96VMI2"/>
<feature type="domain" description="Pseudouridine synthase RsuA/RluA-like" evidence="6">
    <location>
        <begin position="62"/>
        <end position="195"/>
    </location>
</feature>
<evidence type="ECO:0000256" key="2">
    <source>
        <dbReference type="ARBA" id="ARBA00022884"/>
    </source>
</evidence>
<dbReference type="EC" id="5.4.99.-" evidence="5"/>
<accession>A0AA96VMI2</accession>
<dbReference type="InterPro" id="IPR042092">
    <property type="entry name" value="PsdUridine_s_RsuA/RluB/E/F_cat"/>
</dbReference>
<dbReference type="InterPro" id="IPR036986">
    <property type="entry name" value="S4_RNA-bd_sf"/>
</dbReference>
<dbReference type="InterPro" id="IPR006145">
    <property type="entry name" value="PsdUridine_synth_RsuA/RluA"/>
</dbReference>
<dbReference type="InterPro" id="IPR018496">
    <property type="entry name" value="PsdUridine_synth_RsuA/RluB_CS"/>
</dbReference>
<dbReference type="PROSITE" id="PS50889">
    <property type="entry name" value="S4"/>
    <property type="match status" value="1"/>
</dbReference>
<dbReference type="PANTHER" id="PTHR47683:SF4">
    <property type="entry name" value="PSEUDOURIDINE SYNTHASE"/>
    <property type="match status" value="1"/>
</dbReference>
<dbReference type="InterPro" id="IPR000748">
    <property type="entry name" value="PsdUridine_synth_RsuA/RluB/E/F"/>
</dbReference>
<dbReference type="InterPro" id="IPR002942">
    <property type="entry name" value="S4_RNA-bd"/>
</dbReference>
<dbReference type="RefSeq" id="WP_105118370.1">
    <property type="nucleotide sequence ID" value="NZ_CP118735.1"/>
</dbReference>
<dbReference type="PANTHER" id="PTHR47683">
    <property type="entry name" value="PSEUDOURIDINE SYNTHASE FAMILY PROTEIN-RELATED"/>
    <property type="match status" value="1"/>
</dbReference>
<dbReference type="PROSITE" id="PS01149">
    <property type="entry name" value="PSI_RSU"/>
    <property type="match status" value="1"/>
</dbReference>
<dbReference type="Gene3D" id="3.30.70.1560">
    <property type="entry name" value="Alpha-L RNA-binding motif"/>
    <property type="match status" value="1"/>
</dbReference>
<protein>
    <recommendedName>
        <fullName evidence="5">Pseudouridine synthase</fullName>
        <ecNumber evidence="5">5.4.99.-</ecNumber>
    </recommendedName>
</protein>
<dbReference type="GO" id="GO:0000455">
    <property type="term" value="P:enzyme-directed rRNA pseudouridine synthesis"/>
    <property type="evidence" value="ECO:0007669"/>
    <property type="project" value="UniProtKB-ARBA"/>
</dbReference>
<keyword evidence="2 4" id="KW-0694">RNA-binding</keyword>
<dbReference type="Pfam" id="PF01479">
    <property type="entry name" value="S4"/>
    <property type="match status" value="1"/>
</dbReference>
<feature type="domain" description="RNA-binding S4" evidence="7">
    <location>
        <begin position="1"/>
        <end position="44"/>
    </location>
</feature>
<dbReference type="GO" id="GO:0120159">
    <property type="term" value="F:rRNA pseudouridine synthase activity"/>
    <property type="evidence" value="ECO:0007669"/>
    <property type="project" value="UniProtKB-ARBA"/>
</dbReference>
<dbReference type="NCBIfam" id="TIGR00093">
    <property type="entry name" value="pseudouridine synthase"/>
    <property type="match status" value="1"/>
</dbReference>
<comment type="similarity">
    <text evidence="1 5">Belongs to the pseudouridine synthase RsuA family.</text>
</comment>
<dbReference type="InterPro" id="IPR050343">
    <property type="entry name" value="RsuA_PseudoU_synthase"/>
</dbReference>
<dbReference type="Gene3D" id="3.30.70.580">
    <property type="entry name" value="Pseudouridine synthase I, catalytic domain, N-terminal subdomain"/>
    <property type="match status" value="1"/>
</dbReference>
<dbReference type="Gene3D" id="3.10.290.10">
    <property type="entry name" value="RNA-binding S4 domain"/>
    <property type="match status" value="1"/>
</dbReference>
<dbReference type="CDD" id="cd00165">
    <property type="entry name" value="S4"/>
    <property type="match status" value="1"/>
</dbReference>
<dbReference type="KEGG" id="sins:PW252_03800"/>
<dbReference type="EMBL" id="CP118735">
    <property type="protein sequence ID" value="WNY51777.1"/>
    <property type="molecule type" value="Genomic_DNA"/>
</dbReference>
<dbReference type="Pfam" id="PF00849">
    <property type="entry name" value="PseudoU_synth_2"/>
    <property type="match status" value="1"/>
</dbReference>
<keyword evidence="3 5" id="KW-0413">Isomerase</keyword>
<evidence type="ECO:0000313" key="8">
    <source>
        <dbReference type="EMBL" id="WNY51777.1"/>
    </source>
</evidence>
<evidence type="ECO:0000256" key="1">
    <source>
        <dbReference type="ARBA" id="ARBA00008348"/>
    </source>
</evidence>
<name>A0AA96VMI2_9STRE</name>
<evidence type="ECO:0000259" key="7">
    <source>
        <dbReference type="Pfam" id="PF01479"/>
    </source>
</evidence>
<evidence type="ECO:0000256" key="5">
    <source>
        <dbReference type="RuleBase" id="RU003887"/>
    </source>
</evidence>
<evidence type="ECO:0000256" key="3">
    <source>
        <dbReference type="ARBA" id="ARBA00023235"/>
    </source>
</evidence>
<evidence type="ECO:0000259" key="6">
    <source>
        <dbReference type="Pfam" id="PF00849"/>
    </source>
</evidence>
<dbReference type="InterPro" id="IPR020103">
    <property type="entry name" value="PsdUridine_synth_cat_dom_sf"/>
</dbReference>
<dbReference type="GO" id="GO:0003723">
    <property type="term" value="F:RNA binding"/>
    <property type="evidence" value="ECO:0007669"/>
    <property type="project" value="UniProtKB-KW"/>
</dbReference>
<evidence type="ECO:0000256" key="4">
    <source>
        <dbReference type="PROSITE-ProRule" id="PRU00182"/>
    </source>
</evidence>
<dbReference type="CDD" id="cd02553">
    <property type="entry name" value="PseudoU_synth_RsuA"/>
    <property type="match status" value="1"/>
</dbReference>
<reference evidence="8" key="1">
    <citation type="submission" date="2023-02" db="EMBL/GenBank/DDBJ databases">
        <title>Streptococcus sp. Genome Sequencing and Assembly.</title>
        <authorList>
            <person name="Shore S.M."/>
            <person name="Nicholson T.L."/>
        </authorList>
    </citation>
    <scope>NUCLEOTIDE SEQUENCE</scope>
    <source>
        <strain evidence="8">29887</strain>
    </source>
</reference>
<dbReference type="SUPFAM" id="SSF55174">
    <property type="entry name" value="Alpha-L RNA-binding motif"/>
    <property type="match status" value="1"/>
</dbReference>
<sequence length="238" mass="26673">MRLDKCLEKAQIGSRKQVKKLFKAQQIRIDGQSARSLSQIVDPDLQDIQVSGKMVELEGSVYYLLHKPRGVVSAVTDKEHETVIDLIAPQDRREGLYPVGRLDRDTEGLVLVTNNGPLGYRMLHPSHHVDKVYYVEVNGPLGSDAQTFFASGVTFLDGTRCQPAELTILEVSLGHSRATIQLAEGKFHQVKKMFLAYGVKVTYLKRMAFGGFELGDLECGAYRELTSDEIQHVLTYFD</sequence>